<organism evidence="2 3">
    <name type="scientific">Rhodococcus ruber</name>
    <dbReference type="NCBI Taxonomy" id="1830"/>
    <lineage>
        <taxon>Bacteria</taxon>
        <taxon>Bacillati</taxon>
        <taxon>Actinomycetota</taxon>
        <taxon>Actinomycetes</taxon>
        <taxon>Mycobacteriales</taxon>
        <taxon>Nocardiaceae</taxon>
        <taxon>Rhodococcus</taxon>
    </lineage>
</organism>
<sequence length="147" mass="14508">MFSRKTAIRLAAAPLVAGALALGSAGVASAATTTELRPAQAFVFFQHGVSFGSGPVEARATVGIEAGEVTVTTASKISGAGDMGSSAVSLLPVPVTVVWTNIDNGRSGSAGGISTEPITLVTGAGRVDLTITTDTLNLPGGGRVVVE</sequence>
<dbReference type="PROSITE" id="PS51318">
    <property type="entry name" value="TAT"/>
    <property type="match status" value="1"/>
</dbReference>
<protein>
    <submittedName>
        <fullName evidence="2">Uncharacterized protein</fullName>
    </submittedName>
</protein>
<feature type="signal peptide" evidence="1">
    <location>
        <begin position="1"/>
        <end position="30"/>
    </location>
</feature>
<dbReference type="Proteomes" id="UP001081071">
    <property type="component" value="Unassembled WGS sequence"/>
</dbReference>
<accession>A0ABT4MHF2</accession>
<name>A0ABT4MHF2_9NOCA</name>
<reference evidence="2" key="1">
    <citation type="submission" date="2022-12" db="EMBL/GenBank/DDBJ databases">
        <authorList>
            <person name="Krivoruchko A.V."/>
            <person name="Elkin A."/>
        </authorList>
    </citation>
    <scope>NUCLEOTIDE SEQUENCE</scope>
    <source>
        <strain evidence="2">IEGM 1391</strain>
    </source>
</reference>
<keyword evidence="3" id="KW-1185">Reference proteome</keyword>
<comment type="caution">
    <text evidence="2">The sequence shown here is derived from an EMBL/GenBank/DDBJ whole genome shotgun (WGS) entry which is preliminary data.</text>
</comment>
<proteinExistence type="predicted"/>
<keyword evidence="1" id="KW-0732">Signal</keyword>
<feature type="chain" id="PRO_5045132201" evidence="1">
    <location>
        <begin position="31"/>
        <end position="147"/>
    </location>
</feature>
<dbReference type="RefSeq" id="WP_269606025.1">
    <property type="nucleotide sequence ID" value="NZ_JAPWIJ010000006.1"/>
</dbReference>
<gene>
    <name evidence="2" type="ORF">O4220_16435</name>
</gene>
<evidence type="ECO:0000256" key="1">
    <source>
        <dbReference type="SAM" id="SignalP"/>
    </source>
</evidence>
<evidence type="ECO:0000313" key="2">
    <source>
        <dbReference type="EMBL" id="MCZ4520099.1"/>
    </source>
</evidence>
<evidence type="ECO:0000313" key="3">
    <source>
        <dbReference type="Proteomes" id="UP001081071"/>
    </source>
</evidence>
<dbReference type="EMBL" id="JAPWIJ010000006">
    <property type="protein sequence ID" value="MCZ4520099.1"/>
    <property type="molecule type" value="Genomic_DNA"/>
</dbReference>
<dbReference type="InterPro" id="IPR006311">
    <property type="entry name" value="TAT_signal"/>
</dbReference>